<dbReference type="EC" id="2.4.-.-" evidence="7"/>
<dbReference type="SUPFAM" id="SSF53756">
    <property type="entry name" value="UDP-Glycosyltransferase/glycogen phosphorylase"/>
    <property type="match status" value="1"/>
</dbReference>
<evidence type="ECO:0000256" key="3">
    <source>
        <dbReference type="ARBA" id="ARBA00022676"/>
    </source>
</evidence>
<dbReference type="Pfam" id="PF06925">
    <property type="entry name" value="MGDG_synth"/>
    <property type="match status" value="1"/>
</dbReference>
<dbReference type="GO" id="GO:0016757">
    <property type="term" value="F:glycosyltransferase activity"/>
    <property type="evidence" value="ECO:0007669"/>
    <property type="project" value="UniProtKB-KW"/>
</dbReference>
<comment type="subcellular location">
    <subcellularLocation>
        <location evidence="1">Membrane</location>
    </subcellularLocation>
</comment>
<evidence type="ECO:0000256" key="4">
    <source>
        <dbReference type="ARBA" id="ARBA00022679"/>
    </source>
</evidence>
<dbReference type="Gene3D" id="3.40.50.2000">
    <property type="entry name" value="Glycogen Phosphorylase B"/>
    <property type="match status" value="1"/>
</dbReference>
<feature type="domain" description="Glycosyl transferase family 28 C-terminal" evidence="5">
    <location>
        <begin position="204"/>
        <end position="350"/>
    </location>
</feature>
<accession>A0ABT5VAZ9</accession>
<comment type="similarity">
    <text evidence="2">Belongs to the glycosyltransferase 28 family.</text>
</comment>
<keyword evidence="8" id="KW-1185">Reference proteome</keyword>
<dbReference type="InterPro" id="IPR007235">
    <property type="entry name" value="Glyco_trans_28_C"/>
</dbReference>
<dbReference type="InterPro" id="IPR050519">
    <property type="entry name" value="Glycosyltransf_28_UgtP"/>
</dbReference>
<keyword evidence="3 7" id="KW-0328">Glycosyltransferase</keyword>
<dbReference type="RefSeq" id="WP_275117255.1">
    <property type="nucleotide sequence ID" value="NZ_JAOTPO010000002.1"/>
</dbReference>
<protein>
    <submittedName>
        <fullName evidence="7">Glycosyltransferase</fullName>
        <ecNumber evidence="7">2.4.-.-</ecNumber>
    </submittedName>
</protein>
<dbReference type="EMBL" id="JAOTPO010000002">
    <property type="protein sequence ID" value="MDE5412626.1"/>
    <property type="molecule type" value="Genomic_DNA"/>
</dbReference>
<name>A0ABT5VAZ9_9BACI</name>
<comment type="caution">
    <text evidence="7">The sequence shown here is derived from an EMBL/GenBank/DDBJ whole genome shotgun (WGS) entry which is preliminary data.</text>
</comment>
<keyword evidence="4 7" id="KW-0808">Transferase</keyword>
<organism evidence="7 8">
    <name type="scientific">Alkalihalobacterium chitinilyticum</name>
    <dbReference type="NCBI Taxonomy" id="2980103"/>
    <lineage>
        <taxon>Bacteria</taxon>
        <taxon>Bacillati</taxon>
        <taxon>Bacillota</taxon>
        <taxon>Bacilli</taxon>
        <taxon>Bacillales</taxon>
        <taxon>Bacillaceae</taxon>
        <taxon>Alkalihalobacterium</taxon>
    </lineage>
</organism>
<gene>
    <name evidence="7" type="ORF">N7Z68_04450</name>
</gene>
<evidence type="ECO:0000313" key="7">
    <source>
        <dbReference type="EMBL" id="MDE5412626.1"/>
    </source>
</evidence>
<evidence type="ECO:0000313" key="8">
    <source>
        <dbReference type="Proteomes" id="UP001148125"/>
    </source>
</evidence>
<dbReference type="Pfam" id="PF04101">
    <property type="entry name" value="Glyco_tran_28_C"/>
    <property type="match status" value="1"/>
</dbReference>
<reference evidence="7" key="1">
    <citation type="submission" date="2024-05" db="EMBL/GenBank/DDBJ databases">
        <title>Alkalihalobacillus sp. strain MEB203 novel alkaliphilic bacterium from Lonar Lake, India.</title>
        <authorList>
            <person name="Joshi A."/>
            <person name="Thite S."/>
            <person name="Mengade P."/>
        </authorList>
    </citation>
    <scope>NUCLEOTIDE SEQUENCE</scope>
    <source>
        <strain evidence="7">MEB 203</strain>
    </source>
</reference>
<evidence type="ECO:0000256" key="2">
    <source>
        <dbReference type="ARBA" id="ARBA00006962"/>
    </source>
</evidence>
<evidence type="ECO:0000259" key="6">
    <source>
        <dbReference type="Pfam" id="PF06925"/>
    </source>
</evidence>
<sequence length="375" mass="42749">MKARPLIFSASIGQGHQQAAKALCTELEKKGYAPKIIDTFYNLSPLLHHCIVKSYLNLLKLGPSVWRKIYFNAEKQSYFLYIDRFSTLFTDRLHKMIAEEENVPFIISTHPFVTPFLTTVKKKRNINIPIYYVITDFLMHPAYLREGVDLYFTADPTSFHFAKKNNYPVDRFCLTGIPVPGHPAFTSTKSKSRELLGLDENKKMVLIAGGGFGLAKYVKVIRALEKSNEELTIICMTGTNTKAARKIESYKSKHHLRVLPFTDRFLDYLRASDVVISKSGGLTMSEALICETPIIIYKPVPGHEEHNAQYLVEKGAAVKIQDDDELPLIIKRVLFQKKLSEEMRHSARKIKKPTAAEKIVEEMILALEQKQQAVR</sequence>
<proteinExistence type="inferred from homology"/>
<feature type="domain" description="Diacylglycerol glucosyltransferase N-terminal" evidence="6">
    <location>
        <begin position="16"/>
        <end position="179"/>
    </location>
</feature>
<dbReference type="Proteomes" id="UP001148125">
    <property type="component" value="Unassembled WGS sequence"/>
</dbReference>
<evidence type="ECO:0000259" key="5">
    <source>
        <dbReference type="Pfam" id="PF04101"/>
    </source>
</evidence>
<dbReference type="PANTHER" id="PTHR43025">
    <property type="entry name" value="MONOGALACTOSYLDIACYLGLYCEROL SYNTHASE"/>
    <property type="match status" value="1"/>
</dbReference>
<dbReference type="PANTHER" id="PTHR43025:SF3">
    <property type="entry name" value="MONOGALACTOSYLDIACYLGLYCEROL SYNTHASE 1, CHLOROPLASTIC"/>
    <property type="match status" value="1"/>
</dbReference>
<evidence type="ECO:0000256" key="1">
    <source>
        <dbReference type="ARBA" id="ARBA00004370"/>
    </source>
</evidence>
<dbReference type="InterPro" id="IPR009695">
    <property type="entry name" value="Diacylglyc_glucosyltr_N"/>
</dbReference>